<dbReference type="Pfam" id="PF01554">
    <property type="entry name" value="MatE"/>
    <property type="match status" value="2"/>
</dbReference>
<evidence type="ECO:0000256" key="1">
    <source>
        <dbReference type="ARBA" id="ARBA00003408"/>
    </source>
</evidence>
<reference evidence="14 15" key="1">
    <citation type="submission" date="2018-06" db="EMBL/GenBank/DDBJ databases">
        <authorList>
            <consortium name="Pathogen Informatics"/>
            <person name="Doyle S."/>
        </authorList>
    </citation>
    <scope>NUCLEOTIDE SEQUENCE [LARGE SCALE GENOMIC DNA]</scope>
    <source>
        <strain evidence="14 15">NCTC13163</strain>
    </source>
</reference>
<feature type="transmembrane region" description="Helical" evidence="13">
    <location>
        <begin position="20"/>
        <end position="40"/>
    </location>
</feature>
<evidence type="ECO:0000256" key="10">
    <source>
        <dbReference type="ARBA" id="ARBA00023065"/>
    </source>
</evidence>
<keyword evidence="7" id="KW-1003">Cell membrane</keyword>
<dbReference type="PANTHER" id="PTHR43298:SF2">
    <property type="entry name" value="FMN_FAD EXPORTER YEEO-RELATED"/>
    <property type="match status" value="1"/>
</dbReference>
<dbReference type="GO" id="GO:0005886">
    <property type="term" value="C:plasma membrane"/>
    <property type="evidence" value="ECO:0007669"/>
    <property type="project" value="UniProtKB-SubCell"/>
</dbReference>
<evidence type="ECO:0000256" key="9">
    <source>
        <dbReference type="ARBA" id="ARBA00022989"/>
    </source>
</evidence>
<comment type="function">
    <text evidence="1">Multidrug efflux pump.</text>
</comment>
<evidence type="ECO:0000313" key="14">
    <source>
        <dbReference type="EMBL" id="STO53163.1"/>
    </source>
</evidence>
<evidence type="ECO:0000256" key="8">
    <source>
        <dbReference type="ARBA" id="ARBA00022692"/>
    </source>
</evidence>
<keyword evidence="6" id="KW-0050">Antiport</keyword>
<dbReference type="Proteomes" id="UP000254060">
    <property type="component" value="Unassembled WGS sequence"/>
</dbReference>
<evidence type="ECO:0000256" key="4">
    <source>
        <dbReference type="ARBA" id="ARBA00020268"/>
    </source>
</evidence>
<keyword evidence="9 13" id="KW-1133">Transmembrane helix</keyword>
<sequence>MIESERLDTHGDRKTKMKFILLLALPAVAENFFQTLLGFVDTLFVSRIGLAEVSAVGVTNAILAIYLAVFMAIGVAVNVYVANNLGAERIERARHIAQQAIVLSVVVGVTFGVVTLFFAEPLLRLMGVENDVLEAGSTYFKIVGIPSIVMALMFVLSSILRGAGDTKSPMKVSIVINVVNIVLDYMLIFGFWIIPELGLVGAALATVIARLVGTLLLMNYIRKTEVIAFRKDFWRPDLEHQLELVNLGSPAAIERLVMRAGQIVYFGFIVVLGTNTFAAHQIAGNLEVFSYMLAYGFATAATILVGRNIGAGDHETAKEYARLSTFMAMGFMSLFGVVLFFFGGWAGSLFTDDPQVIKDIDVALKIAAVFQPFLAVVLVLTGGFQGANNTKFPMYLTTIGMWVIRTGAVYVLAIQMQMGIAGVWIAIGLDIVFKAIVLWIQFSRGRWIVVESEPQKPCHPKTKHEDVRCINNY</sequence>
<dbReference type="EMBL" id="UGGP01000002">
    <property type="protein sequence ID" value="STO53163.1"/>
    <property type="molecule type" value="Genomic_DNA"/>
</dbReference>
<dbReference type="OrthoDB" id="9806302at2"/>
<feature type="transmembrane region" description="Helical" evidence="13">
    <location>
        <begin position="419"/>
        <end position="440"/>
    </location>
</feature>
<feature type="transmembrane region" description="Helical" evidence="13">
    <location>
        <begin position="263"/>
        <end position="282"/>
    </location>
</feature>
<protein>
    <recommendedName>
        <fullName evidence="4">Probable multidrug resistance protein NorM</fullName>
    </recommendedName>
    <alternativeName>
        <fullName evidence="12">Multidrug-efflux transporter</fullName>
    </alternativeName>
</protein>
<evidence type="ECO:0000256" key="12">
    <source>
        <dbReference type="ARBA" id="ARBA00031636"/>
    </source>
</evidence>
<accession>A0A377HIB0</accession>
<proteinExistence type="inferred from homology"/>
<name>A0A377HIB0_9BACL</name>
<keyword evidence="10" id="KW-0406">Ion transport</keyword>
<feature type="transmembrane region" description="Helical" evidence="13">
    <location>
        <begin position="101"/>
        <end position="119"/>
    </location>
</feature>
<keyword evidence="11 13" id="KW-0472">Membrane</keyword>
<gene>
    <name evidence="14" type="primary">norM_3</name>
    <name evidence="14" type="ORF">NCTC13163_03144</name>
</gene>
<dbReference type="InterPro" id="IPR002528">
    <property type="entry name" value="MATE_fam"/>
</dbReference>
<keyword evidence="5" id="KW-0813">Transport</keyword>
<dbReference type="GO" id="GO:0042910">
    <property type="term" value="F:xenobiotic transmembrane transporter activity"/>
    <property type="evidence" value="ECO:0007669"/>
    <property type="project" value="InterPro"/>
</dbReference>
<feature type="transmembrane region" description="Helical" evidence="13">
    <location>
        <begin position="288"/>
        <end position="306"/>
    </location>
</feature>
<dbReference type="InterPro" id="IPR050222">
    <property type="entry name" value="MATE_MdtK"/>
</dbReference>
<dbReference type="InterPro" id="IPR048279">
    <property type="entry name" value="MdtK-like"/>
</dbReference>
<dbReference type="GO" id="GO:0015297">
    <property type="term" value="F:antiporter activity"/>
    <property type="evidence" value="ECO:0007669"/>
    <property type="project" value="UniProtKB-KW"/>
</dbReference>
<evidence type="ECO:0000256" key="7">
    <source>
        <dbReference type="ARBA" id="ARBA00022475"/>
    </source>
</evidence>
<dbReference type="NCBIfam" id="TIGR00797">
    <property type="entry name" value="matE"/>
    <property type="match status" value="1"/>
</dbReference>
<dbReference type="STRING" id="1397694.GCA_000702585_03123"/>
<dbReference type="PIRSF" id="PIRSF006603">
    <property type="entry name" value="DinF"/>
    <property type="match status" value="1"/>
</dbReference>
<organism evidence="14 15">
    <name type="scientific">Exiguobacterium aurantiacum</name>
    <dbReference type="NCBI Taxonomy" id="33987"/>
    <lineage>
        <taxon>Bacteria</taxon>
        <taxon>Bacillati</taxon>
        <taxon>Bacillota</taxon>
        <taxon>Bacilli</taxon>
        <taxon>Bacillales</taxon>
        <taxon>Bacillales Family XII. Incertae Sedis</taxon>
        <taxon>Exiguobacterium</taxon>
    </lineage>
</organism>
<feature type="transmembrane region" description="Helical" evidence="13">
    <location>
        <begin position="392"/>
        <end position="413"/>
    </location>
</feature>
<evidence type="ECO:0000256" key="3">
    <source>
        <dbReference type="ARBA" id="ARBA00010199"/>
    </source>
</evidence>
<dbReference type="GO" id="GO:0006811">
    <property type="term" value="P:monoatomic ion transport"/>
    <property type="evidence" value="ECO:0007669"/>
    <property type="project" value="UniProtKB-KW"/>
</dbReference>
<comment type="similarity">
    <text evidence="3">Belongs to the multi antimicrobial extrusion (MATE) (TC 2.A.66.1) family.</text>
</comment>
<keyword evidence="8 13" id="KW-0812">Transmembrane</keyword>
<feature type="transmembrane region" description="Helical" evidence="13">
    <location>
        <begin position="172"/>
        <end position="194"/>
    </location>
</feature>
<feature type="transmembrane region" description="Helical" evidence="13">
    <location>
        <begin position="362"/>
        <end position="380"/>
    </location>
</feature>
<evidence type="ECO:0000313" key="15">
    <source>
        <dbReference type="Proteomes" id="UP000254060"/>
    </source>
</evidence>
<evidence type="ECO:0000256" key="11">
    <source>
        <dbReference type="ARBA" id="ARBA00023136"/>
    </source>
</evidence>
<feature type="transmembrane region" description="Helical" evidence="13">
    <location>
        <begin position="326"/>
        <end position="350"/>
    </location>
</feature>
<dbReference type="AlphaFoldDB" id="A0A377HIB0"/>
<dbReference type="PANTHER" id="PTHR43298">
    <property type="entry name" value="MULTIDRUG RESISTANCE PROTEIN NORM-RELATED"/>
    <property type="match status" value="1"/>
</dbReference>
<evidence type="ECO:0000256" key="13">
    <source>
        <dbReference type="SAM" id="Phobius"/>
    </source>
</evidence>
<comment type="subcellular location">
    <subcellularLocation>
        <location evidence="2">Cell membrane</location>
        <topology evidence="2">Multi-pass membrane protein</topology>
    </subcellularLocation>
</comment>
<feature type="transmembrane region" description="Helical" evidence="13">
    <location>
        <begin position="139"/>
        <end position="160"/>
    </location>
</feature>
<dbReference type="CDD" id="cd13137">
    <property type="entry name" value="MATE_NorM_like"/>
    <property type="match status" value="1"/>
</dbReference>
<feature type="transmembrane region" description="Helical" evidence="13">
    <location>
        <begin position="60"/>
        <end position="81"/>
    </location>
</feature>
<feature type="transmembrane region" description="Helical" evidence="13">
    <location>
        <begin position="200"/>
        <end position="221"/>
    </location>
</feature>
<evidence type="ECO:0000256" key="5">
    <source>
        <dbReference type="ARBA" id="ARBA00022448"/>
    </source>
</evidence>
<evidence type="ECO:0000256" key="2">
    <source>
        <dbReference type="ARBA" id="ARBA00004651"/>
    </source>
</evidence>
<evidence type="ECO:0000256" key="6">
    <source>
        <dbReference type="ARBA" id="ARBA00022449"/>
    </source>
</evidence>